<dbReference type="EMBL" id="JBHSRJ010000005">
    <property type="protein sequence ID" value="MFC6044718.1"/>
    <property type="molecule type" value="Genomic_DNA"/>
</dbReference>
<reference evidence="3" key="1">
    <citation type="journal article" date="2019" name="Int. J. Syst. Evol. Microbiol.">
        <title>The Global Catalogue of Microorganisms (GCM) 10K type strain sequencing project: providing services to taxonomists for standard genome sequencing and annotation.</title>
        <authorList>
            <consortium name="The Broad Institute Genomics Platform"/>
            <consortium name="The Broad Institute Genome Sequencing Center for Infectious Disease"/>
            <person name="Wu L."/>
            <person name="Ma J."/>
        </authorList>
    </citation>
    <scope>NUCLEOTIDE SEQUENCE [LARGE SCALE GENOMIC DNA]</scope>
    <source>
        <strain evidence="3">CCUG 54522</strain>
    </source>
</reference>
<name>A0ABW1LNQ2_9ACTN</name>
<proteinExistence type="predicted"/>
<evidence type="ECO:0000313" key="2">
    <source>
        <dbReference type="EMBL" id="MFC6044718.1"/>
    </source>
</evidence>
<comment type="caution">
    <text evidence="2">The sequence shown here is derived from an EMBL/GenBank/DDBJ whole genome shotgun (WGS) entry which is preliminary data.</text>
</comment>
<dbReference type="Gene3D" id="3.10.180.10">
    <property type="entry name" value="2,3-Dihydroxybiphenyl 1,2-Dioxygenase, domain 1"/>
    <property type="match status" value="2"/>
</dbReference>
<dbReference type="Pfam" id="PF18029">
    <property type="entry name" value="Glyoxalase_6"/>
    <property type="match status" value="2"/>
</dbReference>
<dbReference type="PANTHER" id="PTHR35908:SF1">
    <property type="entry name" value="CONSERVED PROTEIN"/>
    <property type="match status" value="1"/>
</dbReference>
<accession>A0ABW1LNQ2</accession>
<dbReference type="PANTHER" id="PTHR35908">
    <property type="entry name" value="HYPOTHETICAL FUSION PROTEIN"/>
    <property type="match status" value="1"/>
</dbReference>
<organism evidence="2 3">
    <name type="scientific">Nocardioides hankookensis</name>
    <dbReference type="NCBI Taxonomy" id="443157"/>
    <lineage>
        <taxon>Bacteria</taxon>
        <taxon>Bacillati</taxon>
        <taxon>Actinomycetota</taxon>
        <taxon>Actinomycetes</taxon>
        <taxon>Propionibacteriales</taxon>
        <taxon>Nocardioidaceae</taxon>
        <taxon>Nocardioides</taxon>
    </lineage>
</organism>
<sequence length="245" mass="27333">MSIAPYWVSAFLDFGPGDLDRGIAFWRDVTGFEVSAPRGETDQFATLVPPDGDDYLRVQHLDDGPGRIHLDLHVEQPTIAAEAAVELGGHVLVRHEAGYVVLRSPGGLVFCFVGHPAARRPAAATWPDGHRSQVDQVCLDVPPSSYDVEVAFWRGLTGWDLTEVDEREFERLQPPDSHPLRWLVQRLDHEQLAVTAHLDLATDDRDAEVARHVALGATEVARHEWWTVLTDPVGTTYCITRRPPR</sequence>
<dbReference type="InterPro" id="IPR029068">
    <property type="entry name" value="Glyas_Bleomycin-R_OHBP_Dase"/>
</dbReference>
<evidence type="ECO:0000259" key="1">
    <source>
        <dbReference type="Pfam" id="PF18029"/>
    </source>
</evidence>
<protein>
    <submittedName>
        <fullName evidence="2">VOC family protein</fullName>
    </submittedName>
</protein>
<dbReference type="InterPro" id="IPR041581">
    <property type="entry name" value="Glyoxalase_6"/>
</dbReference>
<dbReference type="Proteomes" id="UP001596135">
    <property type="component" value="Unassembled WGS sequence"/>
</dbReference>
<feature type="domain" description="Glyoxalase-like" evidence="1">
    <location>
        <begin position="136"/>
        <end position="240"/>
    </location>
</feature>
<gene>
    <name evidence="2" type="ORF">ACFPYL_16630</name>
</gene>
<dbReference type="SUPFAM" id="SSF54593">
    <property type="entry name" value="Glyoxalase/Bleomycin resistance protein/Dihydroxybiphenyl dioxygenase"/>
    <property type="match status" value="1"/>
</dbReference>
<keyword evidence="3" id="KW-1185">Reference proteome</keyword>
<dbReference type="CDD" id="cd06587">
    <property type="entry name" value="VOC"/>
    <property type="match status" value="1"/>
</dbReference>
<evidence type="ECO:0000313" key="3">
    <source>
        <dbReference type="Proteomes" id="UP001596135"/>
    </source>
</evidence>
<dbReference type="RefSeq" id="WP_379156573.1">
    <property type="nucleotide sequence ID" value="NZ_JBHSRJ010000005.1"/>
</dbReference>
<feature type="domain" description="Glyoxalase-like" evidence="1">
    <location>
        <begin position="17"/>
        <end position="113"/>
    </location>
</feature>